<name>A0A7S0RDK7_9CHLO</name>
<dbReference type="InterPro" id="IPR000549">
    <property type="entry name" value="PSI_PsaG/PsaK"/>
</dbReference>
<evidence type="ECO:0000256" key="6">
    <source>
        <dbReference type="ARBA" id="ARBA00022640"/>
    </source>
</evidence>
<evidence type="ECO:0000256" key="3">
    <source>
        <dbReference type="ARBA" id="ARBA00006458"/>
    </source>
</evidence>
<dbReference type="GO" id="GO:0015979">
    <property type="term" value="P:photosynthesis"/>
    <property type="evidence" value="ECO:0007669"/>
    <property type="project" value="UniProtKB-KW"/>
</dbReference>
<evidence type="ECO:0000256" key="5">
    <source>
        <dbReference type="ARBA" id="ARBA00022531"/>
    </source>
</evidence>
<evidence type="ECO:0008006" key="12">
    <source>
        <dbReference type="Google" id="ProtNLM"/>
    </source>
</evidence>
<keyword evidence="9" id="KW-0472">Membrane</keyword>
<evidence type="ECO:0000256" key="8">
    <source>
        <dbReference type="ARBA" id="ARBA00022836"/>
    </source>
</evidence>
<evidence type="ECO:0000256" key="4">
    <source>
        <dbReference type="ARBA" id="ARBA00022528"/>
    </source>
</evidence>
<dbReference type="InterPro" id="IPR023618">
    <property type="entry name" value="PSI_PsaG/PsaK_dom"/>
</dbReference>
<evidence type="ECO:0000256" key="7">
    <source>
        <dbReference type="ARBA" id="ARBA00022692"/>
    </source>
</evidence>
<gene>
    <name evidence="11" type="ORF">POBO1169_LOCUS12316</name>
</gene>
<keyword evidence="7" id="KW-0812">Transmembrane</keyword>
<keyword evidence="4" id="KW-0150">Chloroplast</keyword>
<evidence type="ECO:0000256" key="1">
    <source>
        <dbReference type="ARBA" id="ARBA00004141"/>
    </source>
</evidence>
<comment type="subcellular location">
    <subcellularLocation>
        <location evidence="1">Membrane</location>
        <topology evidence="1">Multi-pass membrane protein</topology>
    </subcellularLocation>
    <subcellularLocation>
        <location evidence="2">Plastid</location>
        <location evidence="2">Chloroplast</location>
    </subcellularLocation>
</comment>
<dbReference type="AlphaFoldDB" id="A0A7S0RDK7"/>
<dbReference type="GO" id="GO:0009507">
    <property type="term" value="C:chloroplast"/>
    <property type="evidence" value="ECO:0007669"/>
    <property type="project" value="UniProtKB-SubCell"/>
</dbReference>
<feature type="region of interest" description="Disordered" evidence="10">
    <location>
        <begin position="1"/>
        <end position="25"/>
    </location>
</feature>
<dbReference type="GO" id="GO:0009522">
    <property type="term" value="C:photosystem I"/>
    <property type="evidence" value="ECO:0007669"/>
    <property type="project" value="UniProtKB-KW"/>
</dbReference>
<protein>
    <recommendedName>
        <fullName evidence="12">PSI-K</fullName>
    </recommendedName>
</protein>
<evidence type="ECO:0000256" key="10">
    <source>
        <dbReference type="SAM" id="MobiDB-lite"/>
    </source>
</evidence>
<reference evidence="11" key="1">
    <citation type="submission" date="2021-01" db="EMBL/GenBank/DDBJ databases">
        <authorList>
            <person name="Corre E."/>
            <person name="Pelletier E."/>
            <person name="Niang G."/>
            <person name="Scheremetjew M."/>
            <person name="Finn R."/>
            <person name="Kale V."/>
            <person name="Holt S."/>
            <person name="Cochrane G."/>
            <person name="Meng A."/>
            <person name="Brown T."/>
            <person name="Cohen L."/>
        </authorList>
    </citation>
    <scope>NUCLEOTIDE SEQUENCE</scope>
    <source>
        <strain evidence="11">CCMP722</strain>
    </source>
</reference>
<proteinExistence type="inferred from homology"/>
<sequence>MGAREHFAIPHPSPSTPHHTTHTHTSKMAAATASMTLTARPVLTGRRVAAKKTSAAVSRARVVAVKADYIGSPANLIMVANIAATMYMGRSKFSPLGFMVQKERKEEYASNVAVSETSSFADPAGFTAAQILAFGSLGHVHGIGMVLGMRAAGLI</sequence>
<evidence type="ECO:0000313" key="11">
    <source>
        <dbReference type="EMBL" id="CAD8674588.1"/>
    </source>
</evidence>
<dbReference type="Pfam" id="PF01241">
    <property type="entry name" value="PSI_PSAK"/>
    <property type="match status" value="1"/>
</dbReference>
<dbReference type="Gene3D" id="1.10.286.40">
    <property type="entry name" value="Chlorophyll a-b binding protein like"/>
    <property type="match status" value="1"/>
</dbReference>
<evidence type="ECO:0000256" key="9">
    <source>
        <dbReference type="ARBA" id="ARBA00023136"/>
    </source>
</evidence>
<dbReference type="EMBL" id="HBFA01024211">
    <property type="protein sequence ID" value="CAD8674588.1"/>
    <property type="molecule type" value="Transcribed_RNA"/>
</dbReference>
<evidence type="ECO:0000256" key="2">
    <source>
        <dbReference type="ARBA" id="ARBA00004229"/>
    </source>
</evidence>
<comment type="similarity">
    <text evidence="3">Belongs to the PsaG/PsaK family.</text>
</comment>
<keyword evidence="6" id="KW-0934">Plastid</keyword>
<keyword evidence="5" id="KW-0602">Photosynthesis</keyword>
<keyword evidence="8" id="KW-0603">Photosystem I</keyword>
<accession>A0A7S0RDK7</accession>
<organism evidence="11">
    <name type="scientific">Pyramimonas obovata</name>
    <dbReference type="NCBI Taxonomy" id="1411642"/>
    <lineage>
        <taxon>Eukaryota</taxon>
        <taxon>Viridiplantae</taxon>
        <taxon>Chlorophyta</taxon>
        <taxon>Pyramimonadophyceae</taxon>
        <taxon>Pyramimonadales</taxon>
        <taxon>Pyramimonadaceae</taxon>
        <taxon>Pyramimonas</taxon>
        <taxon>Pyramimonas incertae sedis</taxon>
    </lineage>
</organism>